<evidence type="ECO:0000256" key="1">
    <source>
        <dbReference type="SAM" id="Phobius"/>
    </source>
</evidence>
<organism evidence="2">
    <name type="scientific">viral metagenome</name>
    <dbReference type="NCBI Taxonomy" id="1070528"/>
    <lineage>
        <taxon>unclassified sequences</taxon>
        <taxon>metagenomes</taxon>
        <taxon>organismal metagenomes</taxon>
    </lineage>
</organism>
<dbReference type="EMBL" id="MN740271">
    <property type="protein sequence ID" value="QHT96955.1"/>
    <property type="molecule type" value="Genomic_DNA"/>
</dbReference>
<keyword evidence="1" id="KW-0472">Membrane</keyword>
<keyword evidence="1" id="KW-1133">Transmembrane helix</keyword>
<protein>
    <submittedName>
        <fullName evidence="2">Uncharacterized protein</fullName>
    </submittedName>
</protein>
<name>A0A6C0IWZ7_9ZZZZ</name>
<dbReference type="AlphaFoldDB" id="A0A6C0IWZ7"/>
<reference evidence="2" key="1">
    <citation type="journal article" date="2020" name="Nature">
        <title>Giant virus diversity and host interactions through global metagenomics.</title>
        <authorList>
            <person name="Schulz F."/>
            <person name="Roux S."/>
            <person name="Paez-Espino D."/>
            <person name="Jungbluth S."/>
            <person name="Walsh D.A."/>
            <person name="Denef V.J."/>
            <person name="McMahon K.D."/>
            <person name="Konstantinidis K.T."/>
            <person name="Eloe-Fadrosh E.A."/>
            <person name="Kyrpides N.C."/>
            <person name="Woyke T."/>
        </authorList>
    </citation>
    <scope>NUCLEOTIDE SEQUENCE</scope>
    <source>
        <strain evidence="2">GVMAG-M-3300024510-1</strain>
    </source>
</reference>
<evidence type="ECO:0000313" key="2">
    <source>
        <dbReference type="EMBL" id="QHT96955.1"/>
    </source>
</evidence>
<accession>A0A6C0IWZ7</accession>
<proteinExistence type="predicted"/>
<keyword evidence="1" id="KW-0812">Transmembrane</keyword>
<sequence length="74" mass="8797">MPKVTEYVYDISKQKMFTVKLANTKYLRDKYNTKLFTCDECQEPLHVQYFTVVTCIVPVVFLKLLYPMGFLFSQ</sequence>
<feature type="transmembrane region" description="Helical" evidence="1">
    <location>
        <begin position="47"/>
        <end position="66"/>
    </location>
</feature>